<evidence type="ECO:0000313" key="8">
    <source>
        <dbReference type="Proteomes" id="UP000321570"/>
    </source>
</evidence>
<protein>
    <recommendedName>
        <fullName evidence="6">SAMD1-like winged helix (WH) domain-containing protein</fullName>
    </recommendedName>
</protein>
<evidence type="ECO:0000256" key="3">
    <source>
        <dbReference type="ARBA" id="ARBA00022853"/>
    </source>
</evidence>
<evidence type="ECO:0000256" key="2">
    <source>
        <dbReference type="ARBA" id="ARBA00022553"/>
    </source>
</evidence>
<feature type="region of interest" description="Disordered" evidence="5">
    <location>
        <begin position="163"/>
        <end position="211"/>
    </location>
</feature>
<dbReference type="PANTHER" id="PTHR43684:SF11">
    <property type="entry name" value="CHROMO DOMAIN-CONTAINING PROTEIN"/>
    <property type="match status" value="1"/>
</dbReference>
<feature type="domain" description="SAMD1-like winged helix (WH)" evidence="6">
    <location>
        <begin position="88"/>
        <end position="164"/>
    </location>
</feature>
<dbReference type="InterPro" id="IPR048589">
    <property type="entry name" value="SAMD1-like_WH"/>
</dbReference>
<keyword evidence="4" id="KW-0539">Nucleus</keyword>
<dbReference type="AlphaFoldDB" id="A0A564ZDZ5"/>
<feature type="region of interest" description="Disordered" evidence="5">
    <location>
        <begin position="304"/>
        <end position="325"/>
    </location>
</feature>
<evidence type="ECO:0000256" key="5">
    <source>
        <dbReference type="SAM" id="MobiDB-lite"/>
    </source>
</evidence>
<dbReference type="InterPro" id="IPR014748">
    <property type="entry name" value="Enoyl-CoA_hydra_C"/>
</dbReference>
<dbReference type="GO" id="GO:0006325">
    <property type="term" value="P:chromatin organization"/>
    <property type="evidence" value="ECO:0007669"/>
    <property type="project" value="UniProtKB-KW"/>
</dbReference>
<dbReference type="GO" id="GO:0005634">
    <property type="term" value="C:nucleus"/>
    <property type="evidence" value="ECO:0007669"/>
    <property type="project" value="UniProtKB-SubCell"/>
</dbReference>
<dbReference type="Pfam" id="PF21524">
    <property type="entry name" value="SAMD1_WH"/>
    <property type="match status" value="1"/>
</dbReference>
<dbReference type="PANTHER" id="PTHR43684">
    <property type="match status" value="1"/>
</dbReference>
<reference evidence="7 8" key="1">
    <citation type="submission" date="2019-07" db="EMBL/GenBank/DDBJ databases">
        <authorList>
            <person name="Jastrzebski P J."/>
            <person name="Paukszto L."/>
            <person name="Jastrzebski P J."/>
        </authorList>
    </citation>
    <scope>NUCLEOTIDE SEQUENCE [LARGE SCALE GENOMIC DNA]</scope>
    <source>
        <strain evidence="7 8">WMS-il1</strain>
    </source>
</reference>
<dbReference type="SUPFAM" id="SSF52096">
    <property type="entry name" value="ClpP/crotonase"/>
    <property type="match status" value="1"/>
</dbReference>
<sequence>MSSSSSRLIQDSPVSPTRILRRNASDVVPIDTIDVDEEPLLKRIRSSQEPPFSSPRKTVTVTVKANEVEEFYAPSNASSNNSTIWNGLSIPEDASIPDKVMAIIDFLRDRRRRPDENIVISCAERYLKMPSSEILNVLKGLVDSNRVIKIKYPSGYSYRYPINRSSSKKSVPTTSASNKAPTKSKTTARSSESTKKSSQNGGFTSSKNRPSPIFRDAEIKAVQSFAKLILPYEGIVRPLKMTANGKSPVFDKIESALVINESIPSEKTSAPGASKYDIPPPTPFTLETVEKLLKNLPHLTGAKVDEAGDTAPLHPNGRLRPRGNSNANSSSIFIFPRPAEGLVQLVIRSSGSQLRNTFSFQVLKELTDALGTFVSDPQIRAVLLSGSGTVFSSGVDLHSLSKTPINKFSEDNFVDSYVEVLRKFILTLASYPKILIAGVNGPAEGLGVAVLPLFDLIYASDISSFHTAYTTLGQVPEAGASYTLAAKLSSPVANDLLLAGRRLTAREAQECGLISDVLFPKNFSQEVVLRCARIATQSTSALMKTKCLTRLWDKERIEFQVNAECNQLAEIWKTAEFRAAAANYVNHRMDLFI</sequence>
<gene>
    <name evidence="7" type="ORF">WMSIL1_LOCUS14556</name>
</gene>
<dbReference type="Gene3D" id="3.90.226.10">
    <property type="entry name" value="2-enoyl-CoA Hydratase, Chain A, domain 1"/>
    <property type="match status" value="1"/>
</dbReference>
<proteinExistence type="predicted"/>
<evidence type="ECO:0000256" key="4">
    <source>
        <dbReference type="ARBA" id="ARBA00023242"/>
    </source>
</evidence>
<feature type="compositionally biased region" description="Polar residues" evidence="5">
    <location>
        <begin position="163"/>
        <end position="209"/>
    </location>
</feature>
<dbReference type="Pfam" id="PF00378">
    <property type="entry name" value="ECH_1"/>
    <property type="match status" value="1"/>
</dbReference>
<dbReference type="Proteomes" id="UP000321570">
    <property type="component" value="Unassembled WGS sequence"/>
</dbReference>
<comment type="subcellular location">
    <subcellularLocation>
        <location evidence="1">Nucleus</location>
    </subcellularLocation>
</comment>
<dbReference type="GO" id="GO:0003677">
    <property type="term" value="F:DNA binding"/>
    <property type="evidence" value="ECO:0007669"/>
    <property type="project" value="InterPro"/>
</dbReference>
<dbReference type="InterPro" id="IPR001753">
    <property type="entry name" value="Enoyl-CoA_hydra/iso"/>
</dbReference>
<dbReference type="InterPro" id="IPR029045">
    <property type="entry name" value="ClpP/crotonase-like_dom_sf"/>
</dbReference>
<evidence type="ECO:0000313" key="7">
    <source>
        <dbReference type="EMBL" id="VUZ57068.1"/>
    </source>
</evidence>
<keyword evidence="3" id="KW-0156">Chromatin regulator</keyword>
<name>A0A564ZDZ5_HYMDI</name>
<dbReference type="PROSITE" id="PS52014">
    <property type="entry name" value="SAMD1_WH"/>
    <property type="match status" value="1"/>
</dbReference>
<keyword evidence="2" id="KW-0597">Phosphoprotein</keyword>
<dbReference type="EMBL" id="CABIJS010000709">
    <property type="protein sequence ID" value="VUZ57068.1"/>
    <property type="molecule type" value="Genomic_DNA"/>
</dbReference>
<dbReference type="Gene3D" id="1.10.12.10">
    <property type="entry name" value="Lyase 2-enoyl-coa Hydratase, Chain A, domain 2"/>
    <property type="match status" value="1"/>
</dbReference>
<organism evidence="7 8">
    <name type="scientific">Hymenolepis diminuta</name>
    <name type="common">Rat tapeworm</name>
    <dbReference type="NCBI Taxonomy" id="6216"/>
    <lineage>
        <taxon>Eukaryota</taxon>
        <taxon>Metazoa</taxon>
        <taxon>Spiralia</taxon>
        <taxon>Lophotrochozoa</taxon>
        <taxon>Platyhelminthes</taxon>
        <taxon>Cestoda</taxon>
        <taxon>Eucestoda</taxon>
        <taxon>Cyclophyllidea</taxon>
        <taxon>Hymenolepididae</taxon>
        <taxon>Hymenolepis</taxon>
    </lineage>
</organism>
<accession>A0A564ZDZ5</accession>
<evidence type="ECO:0000259" key="6">
    <source>
        <dbReference type="PROSITE" id="PS52014"/>
    </source>
</evidence>
<evidence type="ECO:0000256" key="1">
    <source>
        <dbReference type="ARBA" id="ARBA00004123"/>
    </source>
</evidence>
<dbReference type="InterPro" id="IPR051053">
    <property type="entry name" value="ECH/Chromodomain_protein"/>
</dbReference>
<dbReference type="CDD" id="cd06558">
    <property type="entry name" value="crotonase-like"/>
    <property type="match status" value="1"/>
</dbReference>
<keyword evidence="8" id="KW-1185">Reference proteome</keyword>